<comment type="caution">
    <text evidence="1">The sequence shown here is derived from an EMBL/GenBank/DDBJ whole genome shotgun (WGS) entry which is preliminary data.</text>
</comment>
<evidence type="ECO:0000313" key="2">
    <source>
        <dbReference type="Proteomes" id="UP000253144"/>
    </source>
</evidence>
<organism evidence="1 2">
    <name type="scientific">Enterococcus faecium</name>
    <name type="common">Streptococcus faecium</name>
    <dbReference type="NCBI Taxonomy" id="1352"/>
    <lineage>
        <taxon>Bacteria</taxon>
        <taxon>Bacillati</taxon>
        <taxon>Bacillota</taxon>
        <taxon>Bacilli</taxon>
        <taxon>Lactobacillales</taxon>
        <taxon>Enterococcaceae</taxon>
        <taxon>Enterococcus</taxon>
    </lineage>
</organism>
<evidence type="ECO:0000313" key="1">
    <source>
        <dbReference type="EMBL" id="RBS27468.1"/>
    </source>
</evidence>
<sequence length="462" mass="55188">MLEKYIEKDILRQVKILEYFYERRQLTMQELIDDLNVNKKTIIKDFSKIEQSIENVACFKVTDKGRINFYLMGETKYITYVEEEYISVSKAFKLRKEVQKFLKVSGYLNEEERETKNELKKRFFLLSIWMRSNLLDKYILNEKYLIATEIATKILKYFNKITNLREKDLFIKGIYLMLNSSGLDTISRQVLEIDEDDPILEDLSLLLEDIVFIEKVEIKYLMILFYLLPSNFSNYSVITMDLKMQENYLLKHKEIFEYIQLFEKYFRVRLSDKSVFIKVMLYFVLCSYYDMQSYLLEPHIIITHEQTKTFNKIKDLTLEWKKIYPIETSKYNITESLLKRMTLDMDFFLTEHQKKPILLTIVAKNDISHILFREYIIECMNCTKITIDDVLYYSLSDVKCYPRKWRHVIVCEESLISEKGIQNIGSEIISISRYNMKESRSNLLAVLSSGKNSISEVQEVGC</sequence>
<accession>A0A2S7MKN2</accession>
<dbReference type="Proteomes" id="UP000253144">
    <property type="component" value="Unassembled WGS sequence"/>
</dbReference>
<name>A0A2S7MKN2_ENTFC</name>
<protein>
    <submittedName>
        <fullName evidence="1">Uncharacterized protein</fullName>
    </submittedName>
</protein>
<dbReference type="EMBL" id="LEQJ01000018">
    <property type="protein sequence ID" value="RBS27468.1"/>
    <property type="molecule type" value="Genomic_DNA"/>
</dbReference>
<reference evidence="1 2" key="1">
    <citation type="submission" date="2015-06" db="EMBL/GenBank/DDBJ databases">
        <title>The Genome Sequence of Enterococcus faecium 131EA1.</title>
        <authorList>
            <consortium name="The Broad Institute Genomics Platform"/>
            <consortium name="The Broad Institute Genome Sequencing Center for Infectious Disease"/>
            <person name="Earl A.M."/>
            <person name="Van Tyne D."/>
            <person name="Lebreton F."/>
            <person name="Saavedra J.T."/>
            <person name="Gilmore M.S."/>
            <person name="Manson Mcguire A."/>
            <person name="Clock S."/>
            <person name="Crupain M."/>
            <person name="Rangan U."/>
            <person name="Young S."/>
            <person name="Abouelleil A."/>
            <person name="Cao P."/>
            <person name="Chapman S.B."/>
            <person name="Griggs A."/>
            <person name="Priest M."/>
            <person name="Shea T."/>
            <person name="Wortman J."/>
            <person name="Nusbaum C."/>
            <person name="Birren B."/>
        </authorList>
    </citation>
    <scope>NUCLEOTIDE SEQUENCE [LARGE SCALE GENOMIC DNA]</scope>
    <source>
        <strain evidence="1 2">131EA1</strain>
    </source>
</reference>
<proteinExistence type="predicted"/>
<dbReference type="AlphaFoldDB" id="A0A2S7MKN2"/>
<gene>
    <name evidence="1" type="ORF">EB12_02506</name>
</gene>
<dbReference type="RefSeq" id="WP_096573168.1">
    <property type="nucleotide sequence ID" value="NZ_JABCAF010000028.1"/>
</dbReference>